<evidence type="ECO:0000313" key="2">
    <source>
        <dbReference type="Proteomes" id="UP000288805"/>
    </source>
</evidence>
<comment type="caution">
    <text evidence="1">The sequence shown here is derived from an EMBL/GenBank/DDBJ whole genome shotgun (WGS) entry which is preliminary data.</text>
</comment>
<name>A0A438BX89_VITVI</name>
<sequence length="163" mass="18927">MLRSQDKSSEMILVGDVHNMENFVEVLGCKVGTLPTTYLGLPLGAPYKSSRVWERVEERFEKRVMARLEKIQRDFLWEGGDLVKKPHLGTWCTKEMRGRFGVGLWKAIRNGWEFFKDKTSLRVSSGNRVKFWNDRWYGETSLRDAFLGLYAITSSKDAWVVDV</sequence>
<dbReference type="Proteomes" id="UP000288805">
    <property type="component" value="Unassembled WGS sequence"/>
</dbReference>
<organism evidence="1 2">
    <name type="scientific">Vitis vinifera</name>
    <name type="common">Grape</name>
    <dbReference type="NCBI Taxonomy" id="29760"/>
    <lineage>
        <taxon>Eukaryota</taxon>
        <taxon>Viridiplantae</taxon>
        <taxon>Streptophyta</taxon>
        <taxon>Embryophyta</taxon>
        <taxon>Tracheophyta</taxon>
        <taxon>Spermatophyta</taxon>
        <taxon>Magnoliopsida</taxon>
        <taxon>eudicotyledons</taxon>
        <taxon>Gunneridae</taxon>
        <taxon>Pentapetalae</taxon>
        <taxon>rosids</taxon>
        <taxon>Vitales</taxon>
        <taxon>Vitaceae</taxon>
        <taxon>Viteae</taxon>
        <taxon>Vitis</taxon>
    </lineage>
</organism>
<proteinExistence type="predicted"/>
<gene>
    <name evidence="1" type="ORF">CK203_075355</name>
</gene>
<reference evidence="1 2" key="1">
    <citation type="journal article" date="2018" name="PLoS Genet.">
        <title>Population sequencing reveals clonal diversity and ancestral inbreeding in the grapevine cultivar Chardonnay.</title>
        <authorList>
            <person name="Roach M.J."/>
            <person name="Johnson D.L."/>
            <person name="Bohlmann J."/>
            <person name="van Vuuren H.J."/>
            <person name="Jones S.J."/>
            <person name="Pretorius I.S."/>
            <person name="Schmidt S.A."/>
            <person name="Borneman A.R."/>
        </authorList>
    </citation>
    <scope>NUCLEOTIDE SEQUENCE [LARGE SCALE GENOMIC DNA]</scope>
    <source>
        <strain evidence="2">cv. Chardonnay</strain>
        <tissue evidence="1">Leaf</tissue>
    </source>
</reference>
<accession>A0A438BX89</accession>
<protein>
    <submittedName>
        <fullName evidence="1">Uncharacterized protein</fullName>
    </submittedName>
</protein>
<evidence type="ECO:0000313" key="1">
    <source>
        <dbReference type="EMBL" id="RVW15635.1"/>
    </source>
</evidence>
<dbReference type="EMBL" id="QGNW01002597">
    <property type="protein sequence ID" value="RVW15635.1"/>
    <property type="molecule type" value="Genomic_DNA"/>
</dbReference>
<dbReference type="AlphaFoldDB" id="A0A438BX89"/>